<evidence type="ECO:0000256" key="3">
    <source>
        <dbReference type="ARBA" id="ARBA00022574"/>
    </source>
</evidence>
<evidence type="ECO:0000313" key="9">
    <source>
        <dbReference type="Proteomes" id="UP000835052"/>
    </source>
</evidence>
<proteinExistence type="inferred from homology"/>
<evidence type="ECO:0000256" key="1">
    <source>
        <dbReference type="ARBA" id="ARBA00004496"/>
    </source>
</evidence>
<dbReference type="EMBL" id="CAJGYM010000010">
    <property type="protein sequence ID" value="CAD6189422.1"/>
    <property type="molecule type" value="Genomic_DNA"/>
</dbReference>
<dbReference type="InterPro" id="IPR011047">
    <property type="entry name" value="Quinoprotein_ADH-like_sf"/>
</dbReference>
<gene>
    <name evidence="8" type="ORF">CAUJ_LOCUS5341</name>
</gene>
<dbReference type="GO" id="GO:0030488">
    <property type="term" value="P:tRNA methylation"/>
    <property type="evidence" value="ECO:0007669"/>
    <property type="project" value="TreeGrafter"/>
</dbReference>
<organism evidence="8 9">
    <name type="scientific">Caenorhabditis auriculariae</name>
    <dbReference type="NCBI Taxonomy" id="2777116"/>
    <lineage>
        <taxon>Eukaryota</taxon>
        <taxon>Metazoa</taxon>
        <taxon>Ecdysozoa</taxon>
        <taxon>Nematoda</taxon>
        <taxon>Chromadorea</taxon>
        <taxon>Rhabditida</taxon>
        <taxon>Rhabditina</taxon>
        <taxon>Rhabditomorpha</taxon>
        <taxon>Rhabditoidea</taxon>
        <taxon>Rhabditidae</taxon>
        <taxon>Peloderinae</taxon>
        <taxon>Caenorhabditis</taxon>
    </lineage>
</organism>
<dbReference type="GO" id="GO:0005737">
    <property type="term" value="C:cytoplasm"/>
    <property type="evidence" value="ECO:0007669"/>
    <property type="project" value="UniProtKB-SubCell"/>
</dbReference>
<evidence type="ECO:0000313" key="8">
    <source>
        <dbReference type="EMBL" id="CAD6189422.1"/>
    </source>
</evidence>
<evidence type="ECO:0000256" key="5">
    <source>
        <dbReference type="ARBA" id="ARBA00022737"/>
    </source>
</evidence>
<accession>A0A8S1H270</accession>
<evidence type="ECO:0000256" key="6">
    <source>
        <dbReference type="ARBA" id="ARBA00038255"/>
    </source>
</evidence>
<dbReference type="Gene3D" id="2.130.10.10">
    <property type="entry name" value="YVTN repeat-like/Quinoprotein amine dehydrogenase"/>
    <property type="match status" value="2"/>
</dbReference>
<dbReference type="Proteomes" id="UP000835052">
    <property type="component" value="Unassembled WGS sequence"/>
</dbReference>
<dbReference type="PANTHER" id="PTHR14344:SF3">
    <property type="entry name" value="WD REPEAT-CONTAINING PROTEIN 6"/>
    <property type="match status" value="1"/>
</dbReference>
<keyword evidence="5" id="KW-0677">Repeat</keyword>
<keyword evidence="4" id="KW-0819">tRNA processing</keyword>
<dbReference type="InterPro" id="IPR001680">
    <property type="entry name" value="WD40_rpt"/>
</dbReference>
<comment type="caution">
    <text evidence="8">The sequence shown here is derived from an EMBL/GenBank/DDBJ whole genome shotgun (WGS) entry which is preliminary data.</text>
</comment>
<reference evidence="8" key="1">
    <citation type="submission" date="2020-10" db="EMBL/GenBank/DDBJ databases">
        <authorList>
            <person name="Kikuchi T."/>
        </authorList>
    </citation>
    <scope>NUCLEOTIDE SEQUENCE</scope>
    <source>
        <strain evidence="8">NKZ352</strain>
    </source>
</reference>
<keyword evidence="2" id="KW-0963">Cytoplasm</keyword>
<keyword evidence="3" id="KW-0853">WD repeat</keyword>
<name>A0A8S1H270_9PELO</name>
<protein>
    <recommendedName>
        <fullName evidence="7">tRNA (34-2'-O)-methyltransferase regulator WDR6</fullName>
    </recommendedName>
</protein>
<dbReference type="InterPro" id="IPR015943">
    <property type="entry name" value="WD40/YVTN_repeat-like_dom_sf"/>
</dbReference>
<dbReference type="PANTHER" id="PTHR14344">
    <property type="entry name" value="WD REPEAT PROTEIN"/>
    <property type="match status" value="1"/>
</dbReference>
<dbReference type="AlphaFoldDB" id="A0A8S1H270"/>
<dbReference type="SMART" id="SM00320">
    <property type="entry name" value="WD40"/>
    <property type="match status" value="4"/>
</dbReference>
<sequence>MKRKSATSAARLGVFTTENFVFSVIGKLIEVHSKFGDVVSKYVANCNFDLIGIRAYENEELVLVYGARDVMIVQYETCFKKVTKCSQETVSNSYILDAILNKKTGTVSMIDASNVFKKLKVSEDGRITVSDVFSCPFIKESSTTALVVNIETEPKVFMATTNGEVKEWRPYSLSQKIITRKGHRGLILGICATEKYIFALGDDRTLLMWDINVNVKEDLSNLESSTMCSNRCEEFYVPALGSLLGHSSRPLSLCVDVKKNLVYSAGYEQFVYVWSFSKNNEDEENVDKKHEIKLVNKMAISYGPISTLHCTDDHMLMGTLSGGLILLKAKPVDDTLPRIQMQNFRDFAYLDKKSLVVIEKKDFISFIKDVKIHLHSEIKNKITNDFSRLANNTNSDFVIGWQKDFCTFIHNEWTFEKRFCKPISNVLTFEKFFLISFVDQTAKIGTFISDDLSLTFFNTIITNDTLNSAFFCEENNGELNVVIGTVHGDIYEGIVPKTETGNAWRGLAKIPSRKTNEYGQPLRSFGISQILKSSKFNTVMVLCGNEISHYLLQKTEQRVLKFLGKQQLPASIRISQLEQIVTCGSETFFVGFHGTSFTIADVDTLLPLANWESGGSNRKWLVWVDQEPESLIKTARFSFVRDGVLYFYEKTLNNVILLEPSFHIDQILDVAVVEDGERSYVATVSNDGNLTVSSINREAADFTQVRKVFTGDNVLAVDLTIDDSPSVFGAEPTFLVATGSGKSELSVWRLPIEGSNGVAPFQCSSLTTKDGGRITDIRIIEIEDENRFLASYSSGFIECFSLNDGNLTTVYSFDFSLESFGMAKFCSAQLYDCSYAFMATTMGATGVLTCEEARMSAVLVKNEFSYRSPGSPRCSAVERISDDFLLVAHGYDSGETVFYSFSEGKGLEFIDIVCDSTESIAAIAMDRIDVGKTRVSLVSFDSRLRSHIVDHMPEKDIVIGKAEDLETLSVHQPAAAVAVGKGRIFVVGHGSELVHE</sequence>
<keyword evidence="9" id="KW-1185">Reference proteome</keyword>
<evidence type="ECO:0000256" key="2">
    <source>
        <dbReference type="ARBA" id="ARBA00022490"/>
    </source>
</evidence>
<dbReference type="SUPFAM" id="SSF50998">
    <property type="entry name" value="Quinoprotein alcohol dehydrogenase-like"/>
    <property type="match status" value="1"/>
</dbReference>
<evidence type="ECO:0000256" key="7">
    <source>
        <dbReference type="ARBA" id="ARBA00040154"/>
    </source>
</evidence>
<comment type="similarity">
    <text evidence="6">Belongs to the WD repeat WDR6 family.</text>
</comment>
<evidence type="ECO:0000256" key="4">
    <source>
        <dbReference type="ARBA" id="ARBA00022694"/>
    </source>
</evidence>
<dbReference type="InterPro" id="IPR051973">
    <property type="entry name" value="tRNA_Anticodon_Mtase-Reg"/>
</dbReference>
<comment type="subcellular location">
    <subcellularLocation>
        <location evidence="1">Cytoplasm</location>
    </subcellularLocation>
</comment>